<dbReference type="PANTHER" id="PTHR35400:SF3">
    <property type="entry name" value="SLL1072 PROTEIN"/>
    <property type="match status" value="1"/>
</dbReference>
<sequence length="234" mass="26174">MIAPANLSRITIPPLENGDLLSRTEFERRYTAMPKLKKAELIEGIVYMASPLRFEPHAEPHADLMGWLWSYKIATPGVRLGDNPTVRLDVDNEPQPDAVLLIDSRHGGQTRLSDDGYIEGAPELVVEISASTATIDLRDKKRVYRRSQVKEYLVWQVMDHRIDWFSLQEEEYTSLLPDAAGIIRSRVFPGLWLAVSALLNGDMPSAIATLQTGLNSAAHQEFVQQLAAFPNPIA</sequence>
<evidence type="ECO:0000259" key="1">
    <source>
        <dbReference type="Pfam" id="PF05685"/>
    </source>
</evidence>
<keyword evidence="3" id="KW-1185">Reference proteome</keyword>
<accession>A0A2G4F2T6</accession>
<reference evidence="2" key="1">
    <citation type="submission" date="2017-10" db="EMBL/GenBank/DDBJ databases">
        <title>Draft genome sequence of the planktic cyanobacteria Tychonema bourrellyi isolated from alpine lentic freshwater.</title>
        <authorList>
            <person name="Tett A."/>
            <person name="Armanini F."/>
            <person name="Asnicar F."/>
            <person name="Boscaini A."/>
            <person name="Pasolli E."/>
            <person name="Zolfo M."/>
            <person name="Donati C."/>
            <person name="Salmaso N."/>
            <person name="Segata N."/>
        </authorList>
    </citation>
    <scope>NUCLEOTIDE SEQUENCE</scope>
    <source>
        <strain evidence="2">FEM_GT703</strain>
    </source>
</reference>
<evidence type="ECO:0000313" key="2">
    <source>
        <dbReference type="EMBL" id="PHX56066.1"/>
    </source>
</evidence>
<dbReference type="PANTHER" id="PTHR35400">
    <property type="entry name" value="SLR1083 PROTEIN"/>
    <property type="match status" value="1"/>
</dbReference>
<dbReference type="Gene3D" id="3.90.1570.10">
    <property type="entry name" value="tt1808, chain A"/>
    <property type="match status" value="1"/>
</dbReference>
<keyword evidence="2" id="KW-0255">Endonuclease</keyword>
<comment type="caution">
    <text evidence="2">The sequence shown here is derived from an EMBL/GenBank/DDBJ whole genome shotgun (WGS) entry which is preliminary data.</text>
</comment>
<dbReference type="AlphaFoldDB" id="A0A2G4F2T6"/>
<proteinExistence type="predicted"/>
<dbReference type="InterPro" id="IPR012296">
    <property type="entry name" value="Nuclease_put_TT1808"/>
</dbReference>
<gene>
    <name evidence="2" type="ORF">CP500_007490</name>
</gene>
<dbReference type="Pfam" id="PF05685">
    <property type="entry name" value="Uma2"/>
    <property type="match status" value="1"/>
</dbReference>
<name>A0A2G4F2T6_9CYAN</name>
<dbReference type="EMBL" id="NXIB02000032">
    <property type="protein sequence ID" value="PHX56066.1"/>
    <property type="molecule type" value="Genomic_DNA"/>
</dbReference>
<dbReference type="InterPro" id="IPR008538">
    <property type="entry name" value="Uma2"/>
</dbReference>
<dbReference type="InterPro" id="IPR011335">
    <property type="entry name" value="Restrct_endonuc-II-like"/>
</dbReference>
<dbReference type="SUPFAM" id="SSF52980">
    <property type="entry name" value="Restriction endonuclease-like"/>
    <property type="match status" value="1"/>
</dbReference>
<dbReference type="OrthoDB" id="449656at2"/>
<keyword evidence="2" id="KW-0540">Nuclease</keyword>
<organism evidence="2 3">
    <name type="scientific">Tychonema bourrellyi FEM_GT703</name>
    <dbReference type="NCBI Taxonomy" id="2040638"/>
    <lineage>
        <taxon>Bacteria</taxon>
        <taxon>Bacillati</taxon>
        <taxon>Cyanobacteriota</taxon>
        <taxon>Cyanophyceae</taxon>
        <taxon>Oscillatoriophycideae</taxon>
        <taxon>Oscillatoriales</taxon>
        <taxon>Microcoleaceae</taxon>
        <taxon>Tychonema</taxon>
    </lineage>
</organism>
<evidence type="ECO:0000313" key="3">
    <source>
        <dbReference type="Proteomes" id="UP000226442"/>
    </source>
</evidence>
<dbReference type="Proteomes" id="UP000226442">
    <property type="component" value="Unassembled WGS sequence"/>
</dbReference>
<protein>
    <submittedName>
        <fullName evidence="2">Uma2 family endonuclease</fullName>
    </submittedName>
</protein>
<dbReference type="CDD" id="cd06260">
    <property type="entry name" value="DUF820-like"/>
    <property type="match status" value="1"/>
</dbReference>
<dbReference type="GO" id="GO:0004519">
    <property type="term" value="F:endonuclease activity"/>
    <property type="evidence" value="ECO:0007669"/>
    <property type="project" value="UniProtKB-KW"/>
</dbReference>
<dbReference type="RefSeq" id="WP_096831838.1">
    <property type="nucleotide sequence ID" value="NZ_NXIB02000032.1"/>
</dbReference>
<keyword evidence="2" id="KW-0378">Hydrolase</keyword>
<feature type="domain" description="Putative restriction endonuclease" evidence="1">
    <location>
        <begin position="25"/>
        <end position="196"/>
    </location>
</feature>